<dbReference type="InParanoid" id="J9D814"/>
<keyword evidence="4" id="KW-0808">Transferase</keyword>
<evidence type="ECO:0000256" key="7">
    <source>
        <dbReference type="RuleBase" id="RU000434"/>
    </source>
</evidence>
<feature type="domain" description="RNA polymerase Rpb2" evidence="11">
    <location>
        <begin position="462"/>
        <end position="526"/>
    </location>
</feature>
<dbReference type="InterPro" id="IPR007645">
    <property type="entry name" value="RNA_pol_Rpb2_3"/>
</dbReference>
<dbReference type="OrthoDB" id="10248617at2759"/>
<evidence type="ECO:0000256" key="2">
    <source>
        <dbReference type="ARBA" id="ARBA00012418"/>
    </source>
</evidence>
<dbReference type="Pfam" id="PF04565">
    <property type="entry name" value="RNA_pol_Rpb2_3"/>
    <property type="match status" value="1"/>
</dbReference>
<evidence type="ECO:0000256" key="4">
    <source>
        <dbReference type="ARBA" id="ARBA00022679"/>
    </source>
</evidence>
<feature type="domain" description="RNA polymerase Rpb2" evidence="12">
    <location>
        <begin position="562"/>
        <end position="623"/>
    </location>
</feature>
<feature type="domain" description="RNA polymerase beta subunit protrusion" evidence="10">
    <location>
        <begin position="23"/>
        <end position="435"/>
    </location>
</feature>
<dbReference type="InterPro" id="IPR015712">
    <property type="entry name" value="DNA-dir_RNA_pol_su2"/>
</dbReference>
<dbReference type="PANTHER" id="PTHR20856">
    <property type="entry name" value="DNA-DIRECTED RNA POLYMERASE I SUBUNIT 2"/>
    <property type="match status" value="1"/>
</dbReference>
<comment type="caution">
    <text evidence="14">The sequence shown here is derived from an EMBL/GenBank/DDBJ whole genome shotgun (WGS) entry which is preliminary data.</text>
</comment>
<feature type="domain" description="RNA polymerase Rpb2" evidence="13">
    <location>
        <begin position="635"/>
        <end position="684"/>
    </location>
</feature>
<evidence type="ECO:0000256" key="5">
    <source>
        <dbReference type="ARBA" id="ARBA00022695"/>
    </source>
</evidence>
<dbReference type="Proteomes" id="UP000003163">
    <property type="component" value="Unassembled WGS sequence"/>
</dbReference>
<dbReference type="Pfam" id="PF04567">
    <property type="entry name" value="RNA_pol_Rpb2_5"/>
    <property type="match status" value="1"/>
</dbReference>
<keyword evidence="5" id="KW-0548">Nucleotidyltransferase</keyword>
<dbReference type="STRING" id="1003232.J9D814"/>
<feature type="domain" description="RNA polymerase Rpb2" evidence="9">
    <location>
        <begin position="204"/>
        <end position="388"/>
    </location>
</feature>
<dbReference type="NCBIfam" id="NF007175">
    <property type="entry name" value="PRK09606.1"/>
    <property type="match status" value="1"/>
</dbReference>
<dbReference type="GO" id="GO:0003677">
    <property type="term" value="F:DNA binding"/>
    <property type="evidence" value="ECO:0007669"/>
    <property type="project" value="InterPro"/>
</dbReference>
<proteinExistence type="inferred from homology"/>
<keyword evidence="6" id="KW-0804">Transcription</keyword>
<dbReference type="Pfam" id="PF04566">
    <property type="entry name" value="RNA_pol_Rpb2_4"/>
    <property type="match status" value="1"/>
</dbReference>
<feature type="non-terminal residue" evidence="14">
    <location>
        <position position="736"/>
    </location>
</feature>
<evidence type="ECO:0000256" key="8">
    <source>
        <dbReference type="SAM" id="MobiDB-lite"/>
    </source>
</evidence>
<keyword evidence="3" id="KW-0240">DNA-directed RNA polymerase</keyword>
<dbReference type="GO" id="GO:0003899">
    <property type="term" value="F:DNA-directed RNA polymerase activity"/>
    <property type="evidence" value="ECO:0007669"/>
    <property type="project" value="UniProtKB-EC"/>
</dbReference>
<feature type="region of interest" description="Disordered" evidence="8">
    <location>
        <begin position="668"/>
        <end position="688"/>
    </location>
</feature>
<evidence type="ECO:0000256" key="6">
    <source>
        <dbReference type="ARBA" id="ARBA00023163"/>
    </source>
</evidence>
<keyword evidence="15" id="KW-1185">Reference proteome</keyword>
<comment type="similarity">
    <text evidence="1 7">Belongs to the RNA polymerase beta chain family.</text>
</comment>
<evidence type="ECO:0000259" key="13">
    <source>
        <dbReference type="Pfam" id="PF04567"/>
    </source>
</evidence>
<dbReference type="HOGENOM" id="CLU_000524_5_3_1"/>
<dbReference type="AlphaFoldDB" id="J9D814"/>
<feature type="compositionally biased region" description="Low complexity" evidence="8">
    <location>
        <begin position="669"/>
        <end position="688"/>
    </location>
</feature>
<protein>
    <recommendedName>
        <fullName evidence="2">DNA-directed RNA polymerase</fullName>
        <ecNumber evidence="2">2.7.7.6</ecNumber>
    </recommendedName>
</protein>
<dbReference type="OMA" id="CSTNPNI"/>
<dbReference type="Pfam" id="PF04563">
    <property type="entry name" value="RNA_pol_Rpb2_1"/>
    <property type="match status" value="1"/>
</dbReference>
<evidence type="ECO:0000259" key="10">
    <source>
        <dbReference type="Pfam" id="PF04563"/>
    </source>
</evidence>
<dbReference type="FunCoup" id="J9D814">
    <property type="interactions" value="163"/>
</dbReference>
<reference evidence="14 15" key="1">
    <citation type="submission" date="2011-08" db="EMBL/GenBank/DDBJ databases">
        <authorList>
            <person name="Liu Z.J."/>
            <person name="Shi F.L."/>
            <person name="Lu J.Q."/>
            <person name="Li M."/>
            <person name="Wang Z.L."/>
        </authorList>
    </citation>
    <scope>NUCLEOTIDE SEQUENCE [LARGE SCALE GENOMIC DNA]</scope>
    <source>
        <strain evidence="14 15">USNM 41457</strain>
    </source>
</reference>
<evidence type="ECO:0000313" key="14">
    <source>
        <dbReference type="EMBL" id="EJW03931.1"/>
    </source>
</evidence>
<reference evidence="15" key="2">
    <citation type="submission" date="2015-07" db="EMBL/GenBank/DDBJ databases">
        <title>Contrasting host-pathogen interactions and genome evolution in two generalist and specialist microsporidian pathogens of mosquitoes.</title>
        <authorList>
            <consortium name="The Broad Institute Genomics Platform"/>
            <consortium name="The Broad Institute Genome Sequencing Center for Infectious Disease"/>
            <person name="Cuomo C.A."/>
            <person name="Sanscrainte N.D."/>
            <person name="Goldberg J.M."/>
            <person name="Heiman D."/>
            <person name="Young S."/>
            <person name="Zeng Q."/>
            <person name="Becnel J.J."/>
            <person name="Birren B.W."/>
        </authorList>
    </citation>
    <scope>NUCLEOTIDE SEQUENCE [LARGE SCALE GENOMIC DNA]</scope>
    <source>
        <strain evidence="15">USNM 41457</strain>
    </source>
</reference>
<dbReference type="InterPro" id="IPR007644">
    <property type="entry name" value="RNA_pol_bsu_protrusion"/>
</dbReference>
<name>J9D814_EDHAE</name>
<dbReference type="EMBL" id="AFBI03000027">
    <property type="protein sequence ID" value="EJW03931.1"/>
    <property type="molecule type" value="Genomic_DNA"/>
</dbReference>
<gene>
    <name evidence="14" type="ORF">EDEG_01777</name>
</gene>
<dbReference type="EC" id="2.7.7.6" evidence="2"/>
<dbReference type="InterPro" id="IPR007642">
    <property type="entry name" value="RNA_pol_Rpb2_2"/>
</dbReference>
<evidence type="ECO:0000259" key="11">
    <source>
        <dbReference type="Pfam" id="PF04565"/>
    </source>
</evidence>
<accession>J9D814</accession>
<dbReference type="GO" id="GO:0000428">
    <property type="term" value="C:DNA-directed RNA polymerase complex"/>
    <property type="evidence" value="ECO:0007669"/>
    <property type="project" value="UniProtKB-KW"/>
</dbReference>
<dbReference type="GO" id="GO:0032549">
    <property type="term" value="F:ribonucleoside binding"/>
    <property type="evidence" value="ECO:0007669"/>
    <property type="project" value="InterPro"/>
</dbReference>
<dbReference type="Pfam" id="PF04561">
    <property type="entry name" value="RNA_pol_Rpb2_2"/>
    <property type="match status" value="1"/>
</dbReference>
<evidence type="ECO:0000256" key="1">
    <source>
        <dbReference type="ARBA" id="ARBA00006835"/>
    </source>
</evidence>
<dbReference type="SUPFAM" id="SSF64484">
    <property type="entry name" value="beta and beta-prime subunits of DNA dependent RNA-polymerase"/>
    <property type="match status" value="1"/>
</dbReference>
<evidence type="ECO:0000259" key="12">
    <source>
        <dbReference type="Pfam" id="PF04566"/>
    </source>
</evidence>
<dbReference type="VEuPathDB" id="MicrosporidiaDB:EDEG_01777"/>
<dbReference type="InterPro" id="IPR007646">
    <property type="entry name" value="RNA_pol_Rpb2_4"/>
</dbReference>
<dbReference type="GO" id="GO:0006351">
    <property type="term" value="P:DNA-templated transcription"/>
    <property type="evidence" value="ECO:0007669"/>
    <property type="project" value="InterPro"/>
</dbReference>
<evidence type="ECO:0000256" key="3">
    <source>
        <dbReference type="ARBA" id="ARBA00022478"/>
    </source>
</evidence>
<dbReference type="Gene3D" id="3.90.1100.10">
    <property type="match status" value="2"/>
</dbReference>
<sequence length="736" mass="82596">MVVRQLTTDDTWQILSTYFNSKGLLSQQLDSFNSFVGTTLQEIVDENKEIRIKTSNEHLATEIFNLTFNQIYAKIPPSIVETDGQVRSVTPSEVRLRDLTYMCPLYIDISVKKGRISAQRNTPLFSSTIDDDGVLYDQHSYSKVPIGSIPIMVRSSHCATAKLDSGSVATYGECPYDYGGYFIVNGSEKVLISQERMSTNHVHVYSKNDVYFAEIRSAQEKGSKMSKPFYVKKIGKILVCNLPYIKGDIPVVILFRALGFISDKDILSHILYDDKHLEGENVVIDDYTTDVHSILGACIEDSFAIQDKEMARDYIGKRGAPAGSPRAKRIQFATSILEKEFLPHIGTTDFLESRKAYFLGYMINRLLLVSLGKREIDDRDHYGKKRLDMCGSLLSGLFRTLFRKLVNETQKHMQKCIENGRDFNIALGLKTSILTNGFRYALATGNWGEQSKTMQSKAGVAQVLNRFNYISTLSHLRRVNTPIGRDGKLAKPRQLHNTHWGMVCPAETPEGQACGLVKNLSLLCYISVGSNSAKISEYLDEWGVVNLEMLENSKYSKKYTKVFVNGVWQGVCDNAKAIVEGLNILKRTGEIIQEVSIVWDIRENEIRILTDAGRPCRPLFVVENDEVRVDNTLSFDDLVAEGRIEYLDVEEEETSMICMSLEELHNKKNNNNNNSSSSSNNISSNDISSNHISSNNNILNSNNGSSNDISSNNISSNHISNLNSNNNNILNSNNIS</sequence>
<evidence type="ECO:0000259" key="9">
    <source>
        <dbReference type="Pfam" id="PF04561"/>
    </source>
</evidence>
<evidence type="ECO:0000313" key="15">
    <source>
        <dbReference type="Proteomes" id="UP000003163"/>
    </source>
</evidence>
<organism evidence="14 15">
    <name type="scientific">Edhazardia aedis (strain USNM 41457)</name>
    <name type="common">Microsporidian parasite</name>
    <dbReference type="NCBI Taxonomy" id="1003232"/>
    <lineage>
        <taxon>Eukaryota</taxon>
        <taxon>Fungi</taxon>
        <taxon>Fungi incertae sedis</taxon>
        <taxon>Microsporidia</taxon>
        <taxon>Edhazardia</taxon>
    </lineage>
</organism>
<dbReference type="InterPro" id="IPR007647">
    <property type="entry name" value="RNA_pol_Rpb2_5"/>
</dbReference>